<proteinExistence type="predicted"/>
<keyword evidence="2" id="KW-1185">Reference proteome</keyword>
<reference evidence="1 2" key="1">
    <citation type="journal article" date="2021" name="Sci. Rep.">
        <title>The genome of the diatom Chaetoceros tenuissimus carries an ancient integrated fragment of an extant virus.</title>
        <authorList>
            <person name="Hongo Y."/>
            <person name="Kimura K."/>
            <person name="Takaki Y."/>
            <person name="Yoshida Y."/>
            <person name="Baba S."/>
            <person name="Kobayashi G."/>
            <person name="Nagasaki K."/>
            <person name="Hano T."/>
            <person name="Tomaru Y."/>
        </authorList>
    </citation>
    <scope>NUCLEOTIDE SEQUENCE [LARGE SCALE GENOMIC DNA]</scope>
    <source>
        <strain evidence="1 2">NIES-3715</strain>
    </source>
</reference>
<evidence type="ECO:0000313" key="2">
    <source>
        <dbReference type="Proteomes" id="UP001054902"/>
    </source>
</evidence>
<evidence type="ECO:0000313" key="1">
    <source>
        <dbReference type="EMBL" id="GFH55549.1"/>
    </source>
</evidence>
<name>A0AAD3HA29_9STRA</name>
<protein>
    <submittedName>
        <fullName evidence="1">Uncharacterized protein</fullName>
    </submittedName>
</protein>
<dbReference type="EMBL" id="BLLK01000049">
    <property type="protein sequence ID" value="GFH55549.1"/>
    <property type="molecule type" value="Genomic_DNA"/>
</dbReference>
<organism evidence="1 2">
    <name type="scientific">Chaetoceros tenuissimus</name>
    <dbReference type="NCBI Taxonomy" id="426638"/>
    <lineage>
        <taxon>Eukaryota</taxon>
        <taxon>Sar</taxon>
        <taxon>Stramenopiles</taxon>
        <taxon>Ochrophyta</taxon>
        <taxon>Bacillariophyta</taxon>
        <taxon>Coscinodiscophyceae</taxon>
        <taxon>Chaetocerotophycidae</taxon>
        <taxon>Chaetocerotales</taxon>
        <taxon>Chaetocerotaceae</taxon>
        <taxon>Chaetoceros</taxon>
    </lineage>
</organism>
<dbReference type="AlphaFoldDB" id="A0AAD3HA29"/>
<comment type="caution">
    <text evidence="1">The sequence shown here is derived from an EMBL/GenBank/DDBJ whole genome shotgun (WGS) entry which is preliminary data.</text>
</comment>
<gene>
    <name evidence="1" type="ORF">CTEN210_12025</name>
</gene>
<accession>A0AAD3HA29</accession>
<sequence>MDNIENNPALVIDGVQLWNSFARSFQSPVRACFDLIDNVFDAAPLSNGKLTINVDEHEEEDSRNQELQLENTNGIYILNNCQHPVKPMREVLTCFNNVERDNSQIGEYGIGLKQGCASLSDISFVMSRNENVYSLGILARNLQTPTGVCLPSFEFQFDPTIDTDLHKFLMKNEIADIVASSNNIAAVVEEYGYGDVQTGIYRLVNNMMRLNDREWSEEKYVFCICLHDLKHSENDAFLLSVKDELPKHYLHVPHCFQVLVRSDPVHFNHWPSRLTRLTKFNVRIPKTALLSSDNSNGTEDDHVLSLYLGFDAVRLAEGGHNTASLYFYSRKFGRLVKSLPDSRGTLCLSAGGTQYCQALTIIVDDKCGALPLSPTKQDFAFWEHENGQVWEQNLLKWVSAVTKVYYNYYLGKVCNGIKRNLLEFVNNNLATVIGDESEHKRIDKVEMSTFEGISWEYENNLIQADTTAMKECPTLLHRACSSIQPVEEIIFEMIEEEGLAAFNGTNSAGITSYECLNENPHADFTGMDIINRYILKMMGEF</sequence>
<dbReference type="Proteomes" id="UP001054902">
    <property type="component" value="Unassembled WGS sequence"/>
</dbReference>